<keyword evidence="4" id="KW-0863">Zinc-finger</keyword>
<keyword evidence="3" id="KW-0539">Nucleus</keyword>
<feature type="compositionally biased region" description="Polar residues" evidence="5">
    <location>
        <begin position="69"/>
        <end position="84"/>
    </location>
</feature>
<keyword evidence="4" id="KW-0862">Zinc</keyword>
<dbReference type="GO" id="GO:0008270">
    <property type="term" value="F:zinc ion binding"/>
    <property type="evidence" value="ECO:0007669"/>
    <property type="project" value="UniProtKB-KW"/>
</dbReference>
<feature type="domain" description="GATA-type" evidence="6">
    <location>
        <begin position="109"/>
        <end position="165"/>
    </location>
</feature>
<reference evidence="7 8" key="1">
    <citation type="submission" date="2019-12" db="EMBL/GenBank/DDBJ databases">
        <title>Chromosome-level assembly of the Caenorhabditis remanei genome.</title>
        <authorList>
            <person name="Teterina A.A."/>
            <person name="Willis J.H."/>
            <person name="Phillips P.C."/>
        </authorList>
    </citation>
    <scope>NUCLEOTIDE SEQUENCE [LARGE SCALE GENOMIC DNA]</scope>
    <source>
        <strain evidence="7 8">PX506</strain>
        <tissue evidence="7">Whole organism</tissue>
    </source>
</reference>
<feature type="region of interest" description="Disordered" evidence="5">
    <location>
        <begin position="69"/>
        <end position="111"/>
    </location>
</feature>
<dbReference type="SMART" id="SM00401">
    <property type="entry name" value="ZnF_GATA"/>
    <property type="match status" value="1"/>
</dbReference>
<gene>
    <name evidence="7" type="ORF">GCK72_007649</name>
</gene>
<protein>
    <recommendedName>
        <fullName evidence="6">GATA-type domain-containing protein</fullName>
    </recommendedName>
</protein>
<dbReference type="SUPFAM" id="SSF57716">
    <property type="entry name" value="Glucocorticoid receptor-like (DNA-binding domain)"/>
    <property type="match status" value="1"/>
</dbReference>
<keyword evidence="4" id="KW-0479">Metal-binding</keyword>
<dbReference type="PROSITE" id="PS50114">
    <property type="entry name" value="GATA_ZN_FINGER_2"/>
    <property type="match status" value="1"/>
</dbReference>
<evidence type="ECO:0000259" key="6">
    <source>
        <dbReference type="PROSITE" id="PS50114"/>
    </source>
</evidence>
<feature type="compositionally biased region" description="Basic and acidic residues" evidence="5">
    <location>
        <begin position="85"/>
        <end position="103"/>
    </location>
</feature>
<dbReference type="CTD" id="9804894"/>
<keyword evidence="1" id="KW-0805">Transcription regulation</keyword>
<comment type="caution">
    <text evidence="7">The sequence shown here is derived from an EMBL/GenBank/DDBJ whole genome shotgun (WGS) entry which is preliminary data.</text>
</comment>
<dbReference type="GO" id="GO:0043565">
    <property type="term" value="F:sequence-specific DNA binding"/>
    <property type="evidence" value="ECO:0007669"/>
    <property type="project" value="InterPro"/>
</dbReference>
<dbReference type="EMBL" id="WUAV01000002">
    <property type="protein sequence ID" value="KAF1767690.1"/>
    <property type="molecule type" value="Genomic_DNA"/>
</dbReference>
<dbReference type="KEGG" id="crq:GCK72_007649"/>
<dbReference type="Gene3D" id="3.30.50.10">
    <property type="entry name" value="Erythroid Transcription Factor GATA-1, subunit A"/>
    <property type="match status" value="1"/>
</dbReference>
<name>A0A6A5HHU3_CAERE</name>
<dbReference type="AlphaFoldDB" id="A0A6A5HHU3"/>
<organism evidence="7 8">
    <name type="scientific">Caenorhabditis remanei</name>
    <name type="common">Caenorhabditis vulgaris</name>
    <dbReference type="NCBI Taxonomy" id="31234"/>
    <lineage>
        <taxon>Eukaryota</taxon>
        <taxon>Metazoa</taxon>
        <taxon>Ecdysozoa</taxon>
        <taxon>Nematoda</taxon>
        <taxon>Chromadorea</taxon>
        <taxon>Rhabditida</taxon>
        <taxon>Rhabditina</taxon>
        <taxon>Rhabditomorpha</taxon>
        <taxon>Rhabditoidea</taxon>
        <taxon>Rhabditidae</taxon>
        <taxon>Peloderinae</taxon>
        <taxon>Caenorhabditis</taxon>
    </lineage>
</organism>
<accession>A0A6A5HHU3</accession>
<dbReference type="InterPro" id="IPR013088">
    <property type="entry name" value="Znf_NHR/GATA"/>
</dbReference>
<proteinExistence type="predicted"/>
<evidence type="ECO:0000313" key="8">
    <source>
        <dbReference type="Proteomes" id="UP000483820"/>
    </source>
</evidence>
<dbReference type="Pfam" id="PF00320">
    <property type="entry name" value="GATA"/>
    <property type="match status" value="1"/>
</dbReference>
<evidence type="ECO:0000256" key="4">
    <source>
        <dbReference type="PROSITE-ProRule" id="PRU00094"/>
    </source>
</evidence>
<dbReference type="RefSeq" id="XP_003107151.2">
    <property type="nucleotide sequence ID" value="XM_003107103.2"/>
</dbReference>
<sequence length="166" mass="18659">MNNQSLQQQNENVNTPLSPEFLNGFIRGAEMMRNYLQTVSSLMPPQRQVAPLVPTTGLPYSMASATSQAPPITNLNSADQSKITRSIDNRDEKKLLSSPKEMDSSSPRTTKLKSCSHCKVTESCCWRKVRSDAGMMCNACFIYERKYKKSRPLSAIKKHNAMTEHN</sequence>
<evidence type="ECO:0000256" key="3">
    <source>
        <dbReference type="ARBA" id="ARBA00023242"/>
    </source>
</evidence>
<dbReference type="Proteomes" id="UP000483820">
    <property type="component" value="Chromosome II"/>
</dbReference>
<evidence type="ECO:0000256" key="1">
    <source>
        <dbReference type="ARBA" id="ARBA00023015"/>
    </source>
</evidence>
<dbReference type="InterPro" id="IPR000679">
    <property type="entry name" value="Znf_GATA"/>
</dbReference>
<evidence type="ECO:0000256" key="2">
    <source>
        <dbReference type="ARBA" id="ARBA00023163"/>
    </source>
</evidence>
<evidence type="ECO:0000313" key="7">
    <source>
        <dbReference type="EMBL" id="KAF1767690.1"/>
    </source>
</evidence>
<dbReference type="GeneID" id="9804894"/>
<dbReference type="CDD" id="cd00202">
    <property type="entry name" value="ZnF_GATA"/>
    <property type="match status" value="1"/>
</dbReference>
<keyword evidence="2" id="KW-0804">Transcription</keyword>
<dbReference type="GO" id="GO:0006355">
    <property type="term" value="P:regulation of DNA-templated transcription"/>
    <property type="evidence" value="ECO:0007669"/>
    <property type="project" value="InterPro"/>
</dbReference>
<evidence type="ECO:0000256" key="5">
    <source>
        <dbReference type="SAM" id="MobiDB-lite"/>
    </source>
</evidence>